<evidence type="ECO:0000313" key="17">
    <source>
        <dbReference type="EMBL" id="KAJ4372313.1"/>
    </source>
</evidence>
<dbReference type="EMBL" id="JAPEUY010000006">
    <property type="protein sequence ID" value="KAJ4372313.1"/>
    <property type="molecule type" value="Genomic_DNA"/>
</dbReference>
<evidence type="ECO:0000256" key="4">
    <source>
        <dbReference type="ARBA" id="ARBA00013404"/>
    </source>
</evidence>
<evidence type="ECO:0000259" key="16">
    <source>
        <dbReference type="PROSITE" id="PS50830"/>
    </source>
</evidence>
<dbReference type="GO" id="GO:0016020">
    <property type="term" value="C:membrane"/>
    <property type="evidence" value="ECO:0007669"/>
    <property type="project" value="UniProtKB-SubCell"/>
</dbReference>
<evidence type="ECO:0000256" key="2">
    <source>
        <dbReference type="ARBA" id="ARBA00004173"/>
    </source>
</evidence>
<evidence type="ECO:0000256" key="14">
    <source>
        <dbReference type="ARBA" id="ARBA00023136"/>
    </source>
</evidence>
<evidence type="ECO:0000256" key="5">
    <source>
        <dbReference type="ARBA" id="ARBA00014651"/>
    </source>
</evidence>
<dbReference type="PROSITE" id="PS50830">
    <property type="entry name" value="TNASE_3"/>
    <property type="match status" value="1"/>
</dbReference>
<dbReference type="SMART" id="SM00318">
    <property type="entry name" value="SNc"/>
    <property type="match status" value="1"/>
</dbReference>
<dbReference type="GO" id="GO:0046872">
    <property type="term" value="F:metal ion binding"/>
    <property type="evidence" value="ECO:0007669"/>
    <property type="project" value="UniProtKB-KW"/>
</dbReference>
<dbReference type="Proteomes" id="UP001140560">
    <property type="component" value="Unassembled WGS sequence"/>
</dbReference>
<feature type="region of interest" description="Disordered" evidence="15">
    <location>
        <begin position="243"/>
        <end position="271"/>
    </location>
</feature>
<dbReference type="Pfam" id="PF00565">
    <property type="entry name" value="SNase"/>
    <property type="match status" value="1"/>
</dbReference>
<evidence type="ECO:0000256" key="15">
    <source>
        <dbReference type="SAM" id="MobiDB-lite"/>
    </source>
</evidence>
<evidence type="ECO:0000256" key="6">
    <source>
        <dbReference type="ARBA" id="ARBA00022692"/>
    </source>
</evidence>
<keyword evidence="13" id="KW-0496">Mitochondrion</keyword>
<keyword evidence="18" id="KW-1185">Reference proteome</keyword>
<evidence type="ECO:0000256" key="9">
    <source>
        <dbReference type="ARBA" id="ARBA00022759"/>
    </source>
</evidence>
<evidence type="ECO:0000313" key="18">
    <source>
        <dbReference type="Proteomes" id="UP001140560"/>
    </source>
</evidence>
<dbReference type="PANTHER" id="PTHR12302">
    <property type="entry name" value="EBNA2 BINDING PROTEIN P100"/>
    <property type="match status" value="1"/>
</dbReference>
<gene>
    <name evidence="17" type="primary">lcl3</name>
    <name evidence="17" type="ORF">N0V83_004087</name>
</gene>
<keyword evidence="6" id="KW-0812">Transmembrane</keyword>
<evidence type="ECO:0000256" key="13">
    <source>
        <dbReference type="ARBA" id="ARBA00023128"/>
    </source>
</evidence>
<dbReference type="SUPFAM" id="SSF50199">
    <property type="entry name" value="Staphylococcal nuclease"/>
    <property type="match status" value="1"/>
</dbReference>
<feature type="region of interest" description="Disordered" evidence="15">
    <location>
        <begin position="1"/>
        <end position="29"/>
    </location>
</feature>
<dbReference type="FunFam" id="2.40.50.90:FF:000029">
    <property type="entry name" value="Probable endonuclease lcl3"/>
    <property type="match status" value="1"/>
</dbReference>
<evidence type="ECO:0000256" key="11">
    <source>
        <dbReference type="ARBA" id="ARBA00022837"/>
    </source>
</evidence>
<proteinExistence type="inferred from homology"/>
<dbReference type="InterPro" id="IPR016071">
    <property type="entry name" value="Staphylococal_nuclease_OB-fold"/>
</dbReference>
<organism evidence="17 18">
    <name type="scientific">Neocucurbitaria cava</name>
    <dbReference type="NCBI Taxonomy" id="798079"/>
    <lineage>
        <taxon>Eukaryota</taxon>
        <taxon>Fungi</taxon>
        <taxon>Dikarya</taxon>
        <taxon>Ascomycota</taxon>
        <taxon>Pezizomycotina</taxon>
        <taxon>Dothideomycetes</taxon>
        <taxon>Pleosporomycetidae</taxon>
        <taxon>Pleosporales</taxon>
        <taxon>Pleosporineae</taxon>
        <taxon>Cucurbitariaceae</taxon>
        <taxon>Neocucurbitaria</taxon>
    </lineage>
</organism>
<feature type="domain" description="TNase-like" evidence="16">
    <location>
        <begin position="77"/>
        <end position="237"/>
    </location>
</feature>
<dbReference type="GO" id="GO:0005739">
    <property type="term" value="C:mitochondrion"/>
    <property type="evidence" value="ECO:0007669"/>
    <property type="project" value="UniProtKB-SubCell"/>
</dbReference>
<evidence type="ECO:0000256" key="1">
    <source>
        <dbReference type="ARBA" id="ARBA00004167"/>
    </source>
</evidence>
<dbReference type="GO" id="GO:0016787">
    <property type="term" value="F:hydrolase activity"/>
    <property type="evidence" value="ECO:0007669"/>
    <property type="project" value="UniProtKB-KW"/>
</dbReference>
<keyword evidence="7" id="KW-0540">Nuclease</keyword>
<evidence type="ECO:0000256" key="12">
    <source>
        <dbReference type="ARBA" id="ARBA00022989"/>
    </source>
</evidence>
<reference evidence="17" key="1">
    <citation type="submission" date="2022-10" db="EMBL/GenBank/DDBJ databases">
        <title>Tapping the CABI collections for fungal endophytes: first genome assemblies for Collariella, Neodidymelliopsis, Ascochyta clinopodiicola, Didymella pomorum, Didymosphaeria variabile, Neocosmospora piperis and Neocucurbitaria cava.</title>
        <authorList>
            <person name="Hill R."/>
        </authorList>
    </citation>
    <scope>NUCLEOTIDE SEQUENCE</scope>
    <source>
        <strain evidence="17">IMI 356814</strain>
    </source>
</reference>
<sequence>MRWPWSGNDDDQKSSGRTAPAAPLKSNGWASTFTEPQTLIPSIALTITTVVGVRLYKTYLRRIPTVNHIKPNYFRRRSLFGQVTSVGDADNFRLFHTPGGRLAGWGWLPWKKVPTKREELSNQTLHIRLAGVDAPELAHWGREAQPYSKEAFEWLTSLIHNRRVRAHIYRRDQYDRVVAQVYVRRWLLKKDVGLEMLKIGLATVYEAKTGAEFGAFEEKYRAAERNARERKIGMWTKPSLIQRLGGAGTKAPESPREYKNRHTAAEKKKAA</sequence>
<evidence type="ECO:0000256" key="3">
    <source>
        <dbReference type="ARBA" id="ARBA00005435"/>
    </source>
</evidence>
<comment type="similarity">
    <text evidence="3">Belongs to the LCL3 family.</text>
</comment>
<comment type="caution">
    <text evidence="17">The sequence shown here is derived from an EMBL/GenBank/DDBJ whole genome shotgun (WGS) entry which is preliminary data.</text>
</comment>
<protein>
    <recommendedName>
        <fullName evidence="4">Probable endonuclease LCL3</fullName>
    </recommendedName>
    <alternativeName>
        <fullName evidence="5">Probable endonuclease lcl3</fullName>
    </alternativeName>
</protein>
<comment type="subcellular location">
    <subcellularLocation>
        <location evidence="1">Membrane</location>
        <topology evidence="1">Single-pass membrane protein</topology>
    </subcellularLocation>
    <subcellularLocation>
        <location evidence="2">Mitochondrion</location>
    </subcellularLocation>
</comment>
<keyword evidence="14" id="KW-0472">Membrane</keyword>
<keyword evidence="12" id="KW-1133">Transmembrane helix</keyword>
<dbReference type="OrthoDB" id="430293at2759"/>
<dbReference type="AlphaFoldDB" id="A0A9W8YAG2"/>
<evidence type="ECO:0000256" key="10">
    <source>
        <dbReference type="ARBA" id="ARBA00022801"/>
    </source>
</evidence>
<evidence type="ECO:0000256" key="8">
    <source>
        <dbReference type="ARBA" id="ARBA00022723"/>
    </source>
</evidence>
<accession>A0A9W8YAG2</accession>
<keyword evidence="11" id="KW-0106">Calcium</keyword>
<dbReference type="PANTHER" id="PTHR12302:SF3">
    <property type="entry name" value="SERINE_THREONINE-PROTEIN KINASE 31"/>
    <property type="match status" value="1"/>
</dbReference>
<dbReference type="GO" id="GO:0004519">
    <property type="term" value="F:endonuclease activity"/>
    <property type="evidence" value="ECO:0007669"/>
    <property type="project" value="UniProtKB-KW"/>
</dbReference>
<keyword evidence="9 17" id="KW-0255">Endonuclease</keyword>
<dbReference type="Gene3D" id="2.40.50.90">
    <property type="match status" value="1"/>
</dbReference>
<evidence type="ECO:0000256" key="7">
    <source>
        <dbReference type="ARBA" id="ARBA00022722"/>
    </source>
</evidence>
<keyword evidence="8" id="KW-0479">Metal-binding</keyword>
<name>A0A9W8YAG2_9PLEO</name>
<dbReference type="InterPro" id="IPR035437">
    <property type="entry name" value="SNase_OB-fold_sf"/>
</dbReference>
<feature type="compositionally biased region" description="Basic and acidic residues" evidence="15">
    <location>
        <begin position="253"/>
        <end position="271"/>
    </location>
</feature>
<keyword evidence="10" id="KW-0378">Hydrolase</keyword>